<evidence type="ECO:0000313" key="3">
    <source>
        <dbReference type="Proteomes" id="UP000184278"/>
    </source>
</evidence>
<dbReference type="GeneID" id="89508575"/>
<organism evidence="2 3">
    <name type="scientific">Butyrivibrio fibrisolvens DSM 3071</name>
    <dbReference type="NCBI Taxonomy" id="1121131"/>
    <lineage>
        <taxon>Bacteria</taxon>
        <taxon>Bacillati</taxon>
        <taxon>Bacillota</taxon>
        <taxon>Clostridia</taxon>
        <taxon>Lachnospirales</taxon>
        <taxon>Lachnospiraceae</taxon>
        <taxon>Butyrivibrio</taxon>
    </lineage>
</organism>
<dbReference type="Pfam" id="PF11457">
    <property type="entry name" value="DUF3021"/>
    <property type="match status" value="1"/>
</dbReference>
<sequence length="144" mass="15794">MNNTLKDVLKSIVISIGMALTIFSLVCIIFDIAYGGNFNLEGYRMTKMIIGAMIVGLGFGVPTIVYKNDSLPMPIKFIIHMGIGCVIYTVVAFSVGWIGGSASIAQGLVIAAMQLAVAFIIWLGFMYHYRSEAKKMNDKIQQMK</sequence>
<dbReference type="AlphaFoldDB" id="A0A1M6D8P1"/>
<dbReference type="RefSeq" id="WP_073389641.1">
    <property type="nucleotide sequence ID" value="NZ_FQXK01000037.1"/>
</dbReference>
<dbReference type="OrthoDB" id="1849165at2"/>
<keyword evidence="3" id="KW-1185">Reference proteome</keyword>
<reference evidence="3" key="1">
    <citation type="submission" date="2016-11" db="EMBL/GenBank/DDBJ databases">
        <authorList>
            <person name="Varghese N."/>
            <person name="Submissions S."/>
        </authorList>
    </citation>
    <scope>NUCLEOTIDE SEQUENCE [LARGE SCALE GENOMIC DNA]</scope>
    <source>
        <strain evidence="3">DSM 3071</strain>
    </source>
</reference>
<feature type="transmembrane region" description="Helical" evidence="1">
    <location>
        <begin position="78"/>
        <end position="98"/>
    </location>
</feature>
<keyword evidence="1" id="KW-0812">Transmembrane</keyword>
<gene>
    <name evidence="2" type="ORF">SAMN02745229_03471</name>
</gene>
<evidence type="ECO:0000256" key="1">
    <source>
        <dbReference type="SAM" id="Phobius"/>
    </source>
</evidence>
<keyword evidence="1" id="KW-0472">Membrane</keyword>
<keyword evidence="1" id="KW-1133">Transmembrane helix</keyword>
<dbReference type="InterPro" id="IPR021560">
    <property type="entry name" value="DUF3021"/>
</dbReference>
<feature type="transmembrane region" description="Helical" evidence="1">
    <location>
        <begin position="12"/>
        <end position="36"/>
    </location>
</feature>
<dbReference type="STRING" id="1121131.SAMN02745229_03471"/>
<proteinExistence type="predicted"/>
<dbReference type="Proteomes" id="UP000184278">
    <property type="component" value="Unassembled WGS sequence"/>
</dbReference>
<evidence type="ECO:0000313" key="2">
    <source>
        <dbReference type="EMBL" id="SHI69592.1"/>
    </source>
</evidence>
<evidence type="ECO:0008006" key="4">
    <source>
        <dbReference type="Google" id="ProtNLM"/>
    </source>
</evidence>
<protein>
    <recommendedName>
        <fullName evidence="4">DUF3021 domain-containing protein</fullName>
    </recommendedName>
</protein>
<name>A0A1M6D8P1_BUTFI</name>
<dbReference type="EMBL" id="FQXK01000037">
    <property type="protein sequence ID" value="SHI69592.1"/>
    <property type="molecule type" value="Genomic_DNA"/>
</dbReference>
<accession>A0A1M6D8P1</accession>
<feature type="transmembrane region" description="Helical" evidence="1">
    <location>
        <begin position="48"/>
        <end position="66"/>
    </location>
</feature>
<feature type="transmembrane region" description="Helical" evidence="1">
    <location>
        <begin position="104"/>
        <end position="127"/>
    </location>
</feature>